<evidence type="ECO:0000313" key="2">
    <source>
        <dbReference type="EMBL" id="JAP93568.1"/>
    </source>
</evidence>
<evidence type="ECO:0000256" key="1">
    <source>
        <dbReference type="SAM" id="MobiDB-lite"/>
    </source>
</evidence>
<sequence>RQSKIPLPEPLSEEYVQKLQSYQEQKQQNIQLIEKQMYSNVKEKPDLLSSSISHAQSARERLGIDTQKETTDRLFETAIEKQKIQREQQEVEREKQAKRMKAVQAAEPWKFPKPSKEELEELRKKDKELTFKPKINHNIEVNHEGTEESFLHDWDRVRQAKLDAMRRQKEDRDKLKTPFAPDTKATKEKNEKILKNKELENMKVEDRIFERAKEKLKHQKGVEIKEDKESTFQPKINQTLPVKPRPENIFESLYTLGKKKVEDSKQSTQKLTDAQNQDLVEQLFMQGAKQFSPGRELDILDRHERTKQRRLELIAAERLKEVQDREVKLSEQSRILAEQRRKKIDEKTFQSVRKSIIPSQQYESVVCKGTRQILKDKENNFVPANERLYNLSRIQQQRLPEPQEDLKDCTFKPAISIRSDLVTTSFAERQQKYLDNRAKLIQLKEEKELEKLREYQKLDFKPTITKQKTMSRILHETSVANEAMKISAKTMNATNDFVQRIKRSREEKENAQQKLVPDISKWQINPTEQNPFRFTKVEPLKVQISQEALDFLVMVDTELAIGAEDALKPQTVIDNQIDIKASIREQAQLGDLQVQIENEAFTQFHKLASTIVHNKYDQIDYAERRNRRKEEEELMEDE</sequence>
<feature type="compositionally biased region" description="Basic and acidic residues" evidence="1">
    <location>
        <begin position="184"/>
        <end position="194"/>
    </location>
</feature>
<feature type="compositionally biased region" description="Basic and acidic residues" evidence="1">
    <location>
        <begin position="165"/>
        <end position="176"/>
    </location>
</feature>
<reference evidence="2" key="1">
    <citation type="submission" date="2015-07" db="EMBL/GenBank/DDBJ databases">
        <title>Adaptation to a free-living lifestyle via gene acquisitions in the diplomonad Trepomonas sp. PC1.</title>
        <authorList>
            <person name="Xu F."/>
            <person name="Jerlstrom-Hultqvist J."/>
            <person name="Kolisko M."/>
            <person name="Simpson A.G.B."/>
            <person name="Roger A.J."/>
            <person name="Svard S.G."/>
            <person name="Andersson J.O."/>
        </authorList>
    </citation>
    <scope>NUCLEOTIDE SEQUENCE</scope>
    <source>
        <strain evidence="2">PC1</strain>
    </source>
</reference>
<protein>
    <submittedName>
        <fullName evidence="2">Uncharacterized protein</fullName>
    </submittedName>
</protein>
<feature type="compositionally biased region" description="Basic and acidic residues" evidence="1">
    <location>
        <begin position="86"/>
        <end position="97"/>
    </location>
</feature>
<feature type="region of interest" description="Disordered" evidence="1">
    <location>
        <begin position="49"/>
        <end position="68"/>
    </location>
</feature>
<dbReference type="AlphaFoldDB" id="A0A146KBC2"/>
<dbReference type="PANTHER" id="PTHR37028">
    <property type="entry name" value="UNNAMED PRODUCT-RELATED"/>
    <property type="match status" value="1"/>
</dbReference>
<dbReference type="PANTHER" id="PTHR37028:SF4">
    <property type="entry name" value="ALMS MOTIF DOMAIN-CONTAINING PROTEIN"/>
    <property type="match status" value="1"/>
</dbReference>
<feature type="region of interest" description="Disordered" evidence="1">
    <location>
        <begin position="165"/>
        <end position="194"/>
    </location>
</feature>
<feature type="compositionally biased region" description="Basic and acidic residues" evidence="1">
    <location>
        <begin position="57"/>
        <end position="68"/>
    </location>
</feature>
<proteinExistence type="predicted"/>
<feature type="non-terminal residue" evidence="2">
    <location>
        <position position="1"/>
    </location>
</feature>
<gene>
    <name evidence="2" type="ORF">TPC1_14108</name>
</gene>
<name>A0A146KBC2_9EUKA</name>
<feature type="region of interest" description="Disordered" evidence="1">
    <location>
        <begin position="86"/>
        <end position="118"/>
    </location>
</feature>
<dbReference type="EMBL" id="GDID01003038">
    <property type="protein sequence ID" value="JAP93568.1"/>
    <property type="molecule type" value="Transcribed_RNA"/>
</dbReference>
<organism evidence="2">
    <name type="scientific">Trepomonas sp. PC1</name>
    <dbReference type="NCBI Taxonomy" id="1076344"/>
    <lineage>
        <taxon>Eukaryota</taxon>
        <taxon>Metamonada</taxon>
        <taxon>Diplomonadida</taxon>
        <taxon>Hexamitidae</taxon>
        <taxon>Hexamitinae</taxon>
        <taxon>Trepomonas</taxon>
    </lineage>
</organism>
<accession>A0A146KBC2</accession>